<evidence type="ECO:0000256" key="4">
    <source>
        <dbReference type="ARBA" id="ARBA00023015"/>
    </source>
</evidence>
<name>A0AAW2JED5_9LAMI</name>
<dbReference type="CDD" id="cd01960">
    <property type="entry name" value="nsLTP1"/>
    <property type="match status" value="1"/>
</dbReference>
<accession>A0AAW2JED5</accession>
<dbReference type="GO" id="GO:0006869">
    <property type="term" value="P:lipid transport"/>
    <property type="evidence" value="ECO:0007669"/>
    <property type="project" value="InterPro"/>
</dbReference>
<dbReference type="CDD" id="cd11393">
    <property type="entry name" value="bHLH_AtbHLH_like"/>
    <property type="match status" value="1"/>
</dbReference>
<dbReference type="SUPFAM" id="SSF47459">
    <property type="entry name" value="HLH, helix-loop-helix DNA-binding domain"/>
    <property type="match status" value="1"/>
</dbReference>
<dbReference type="EMBL" id="JACGWM010001502">
    <property type="protein sequence ID" value="KAL0292551.1"/>
    <property type="molecule type" value="Genomic_DNA"/>
</dbReference>
<dbReference type="SMART" id="SM00353">
    <property type="entry name" value="HLH"/>
    <property type="match status" value="1"/>
</dbReference>
<keyword evidence="5 8" id="KW-0446">Lipid-binding</keyword>
<dbReference type="Pfam" id="PF00010">
    <property type="entry name" value="HLH"/>
    <property type="match status" value="1"/>
</dbReference>
<evidence type="ECO:0000256" key="7">
    <source>
        <dbReference type="ARBA" id="ARBA00023242"/>
    </source>
</evidence>
<protein>
    <recommendedName>
        <fullName evidence="8">Non-specific lipid-transfer protein</fullName>
    </recommendedName>
</protein>
<comment type="similarity">
    <text evidence="2 8">Belongs to the plant LTP family.</text>
</comment>
<evidence type="ECO:0000313" key="10">
    <source>
        <dbReference type="EMBL" id="KAL0292551.1"/>
    </source>
</evidence>
<evidence type="ECO:0000259" key="9">
    <source>
        <dbReference type="PROSITE" id="PS50888"/>
    </source>
</evidence>
<dbReference type="GO" id="GO:0005634">
    <property type="term" value="C:nucleus"/>
    <property type="evidence" value="ECO:0007669"/>
    <property type="project" value="UniProtKB-SubCell"/>
</dbReference>
<dbReference type="InterPro" id="IPR045239">
    <property type="entry name" value="bHLH95_bHLH"/>
</dbReference>
<feature type="domain" description="BHLH" evidence="9">
    <location>
        <begin position="165"/>
        <end position="214"/>
    </location>
</feature>
<dbReference type="AlphaFoldDB" id="A0AAW2JED5"/>
<evidence type="ECO:0000256" key="1">
    <source>
        <dbReference type="ARBA" id="ARBA00004123"/>
    </source>
</evidence>
<reference evidence="10" key="1">
    <citation type="submission" date="2020-06" db="EMBL/GenBank/DDBJ databases">
        <authorList>
            <person name="Li T."/>
            <person name="Hu X."/>
            <person name="Zhang T."/>
            <person name="Song X."/>
            <person name="Zhang H."/>
            <person name="Dai N."/>
            <person name="Sheng W."/>
            <person name="Hou X."/>
            <person name="Wei L."/>
        </authorList>
    </citation>
    <scope>NUCLEOTIDE SEQUENCE</scope>
    <source>
        <strain evidence="10">KEN8</strain>
        <tissue evidence="10">Leaf</tissue>
    </source>
</reference>
<dbReference type="PANTHER" id="PTHR33076">
    <property type="entry name" value="NON-SPECIFIC LIPID-TRANSFER PROTEIN 2-RELATED"/>
    <property type="match status" value="1"/>
</dbReference>
<dbReference type="PRINTS" id="PR00382">
    <property type="entry name" value="LIPIDTRNSFER"/>
</dbReference>
<dbReference type="SMART" id="SM00499">
    <property type="entry name" value="AAI"/>
    <property type="match status" value="1"/>
</dbReference>
<organism evidence="10">
    <name type="scientific">Sesamum calycinum</name>
    <dbReference type="NCBI Taxonomy" id="2727403"/>
    <lineage>
        <taxon>Eukaryota</taxon>
        <taxon>Viridiplantae</taxon>
        <taxon>Streptophyta</taxon>
        <taxon>Embryophyta</taxon>
        <taxon>Tracheophyta</taxon>
        <taxon>Spermatophyta</taxon>
        <taxon>Magnoliopsida</taxon>
        <taxon>eudicotyledons</taxon>
        <taxon>Gunneridae</taxon>
        <taxon>Pentapetalae</taxon>
        <taxon>asterids</taxon>
        <taxon>lamiids</taxon>
        <taxon>Lamiales</taxon>
        <taxon>Pedaliaceae</taxon>
        <taxon>Sesamum</taxon>
    </lineage>
</organism>
<dbReference type="Gene3D" id="4.10.280.10">
    <property type="entry name" value="Helix-loop-helix DNA-binding domain"/>
    <property type="match status" value="1"/>
</dbReference>
<dbReference type="InterPro" id="IPR036312">
    <property type="entry name" value="Bifun_inhib/LTP/seed_sf"/>
</dbReference>
<dbReference type="InterPro" id="IPR036638">
    <property type="entry name" value="HLH_DNA-bd_sf"/>
</dbReference>
<dbReference type="SUPFAM" id="SSF47699">
    <property type="entry name" value="Bifunctional inhibitor/lipid-transfer protein/seed storage 2S albumin"/>
    <property type="match status" value="1"/>
</dbReference>
<comment type="function">
    <text evidence="8">Plant non-specific lipid-transfer proteins transfer phospholipids as well as galactolipids across membranes. May play a role in wax or cutin deposition in the cell walls of expanding epidermal cells and certain secretory tissues.</text>
</comment>
<keyword evidence="7" id="KW-0539">Nucleus</keyword>
<keyword evidence="6" id="KW-0804">Transcription</keyword>
<evidence type="ECO:0000256" key="3">
    <source>
        <dbReference type="ARBA" id="ARBA00022448"/>
    </source>
</evidence>
<proteinExistence type="inferred from homology"/>
<dbReference type="InterPro" id="IPR016140">
    <property type="entry name" value="Bifunc_inhib/LTP/seed_store"/>
</dbReference>
<evidence type="ECO:0000256" key="6">
    <source>
        <dbReference type="ARBA" id="ARBA00023163"/>
    </source>
</evidence>
<evidence type="ECO:0000256" key="2">
    <source>
        <dbReference type="ARBA" id="ARBA00009748"/>
    </source>
</evidence>
<dbReference type="GO" id="GO:0046983">
    <property type="term" value="F:protein dimerization activity"/>
    <property type="evidence" value="ECO:0007669"/>
    <property type="project" value="InterPro"/>
</dbReference>
<gene>
    <name evidence="10" type="ORF">Scaly_2584000</name>
</gene>
<keyword evidence="3 8" id="KW-0813">Transport</keyword>
<comment type="caution">
    <text evidence="10">The sequence shown here is derived from an EMBL/GenBank/DDBJ whole genome shotgun (WGS) entry which is preliminary data.</text>
</comment>
<keyword evidence="4" id="KW-0805">Transcription regulation</keyword>
<dbReference type="GO" id="GO:0008289">
    <property type="term" value="F:lipid binding"/>
    <property type="evidence" value="ECO:0007669"/>
    <property type="project" value="UniProtKB-KW"/>
</dbReference>
<sequence length="393" mass="43695">MAMSCYPYWRTTFQQEFNSGMGISAQAETGLSPELFHDNFGVLFPDYAWCNIDHLLDPTDLLCSGNCNSLLPDNLSSPPDYNLNTSYLNTEPFHVLHEFEPFHCLKRQKLYDYQQLPLEFKPDGLHDYLPEVVIPTLAEFSTLPPVYSGGSVSCETHVTKPVSGGSLSAQSIAARQRRRKITEKTQELGKLIPGGQRMNTAEMFQAAYKYIKYLQAQVGILEFMGSYYPQEEGESVESEEVHGLLESWLIQEKLYSTEKCLVPQKLVEEVASDHQFFESKPQVLEEVRQLGRSDDPLSNAALPCGTVDMKAASCVSFATGKDAKPSAACCTGLQQLAQSVKSVDDKKAICRCLKAAVNNFPGVQDKFLSQIPTACNIKVGFPVSLTTDCEKLH</sequence>
<dbReference type="Pfam" id="PF00234">
    <property type="entry name" value="Tryp_alpha_amyl"/>
    <property type="match status" value="1"/>
</dbReference>
<reference evidence="10" key="2">
    <citation type="journal article" date="2024" name="Plant">
        <title>Genomic evolution and insights into agronomic trait innovations of Sesamum species.</title>
        <authorList>
            <person name="Miao H."/>
            <person name="Wang L."/>
            <person name="Qu L."/>
            <person name="Liu H."/>
            <person name="Sun Y."/>
            <person name="Le M."/>
            <person name="Wang Q."/>
            <person name="Wei S."/>
            <person name="Zheng Y."/>
            <person name="Lin W."/>
            <person name="Duan Y."/>
            <person name="Cao H."/>
            <person name="Xiong S."/>
            <person name="Wang X."/>
            <person name="Wei L."/>
            <person name="Li C."/>
            <person name="Ma Q."/>
            <person name="Ju M."/>
            <person name="Zhao R."/>
            <person name="Li G."/>
            <person name="Mu C."/>
            <person name="Tian Q."/>
            <person name="Mei H."/>
            <person name="Zhang T."/>
            <person name="Gao T."/>
            <person name="Zhang H."/>
        </authorList>
    </citation>
    <scope>NUCLEOTIDE SEQUENCE</scope>
    <source>
        <strain evidence="10">KEN8</strain>
    </source>
</reference>
<dbReference type="InterPro" id="IPR000528">
    <property type="entry name" value="Plant_nsLTP"/>
</dbReference>
<evidence type="ECO:0000256" key="8">
    <source>
        <dbReference type="RuleBase" id="RU000628"/>
    </source>
</evidence>
<dbReference type="PROSITE" id="PS00597">
    <property type="entry name" value="PLANT_LTP"/>
    <property type="match status" value="1"/>
</dbReference>
<dbReference type="InterPro" id="IPR011598">
    <property type="entry name" value="bHLH_dom"/>
</dbReference>
<dbReference type="Gene3D" id="1.10.110.10">
    <property type="entry name" value="Plant lipid-transfer and hydrophobic proteins"/>
    <property type="match status" value="1"/>
</dbReference>
<dbReference type="PROSITE" id="PS50888">
    <property type="entry name" value="BHLH"/>
    <property type="match status" value="1"/>
</dbReference>
<comment type="subcellular location">
    <subcellularLocation>
        <location evidence="1">Nucleus</location>
    </subcellularLocation>
</comment>
<evidence type="ECO:0000256" key="5">
    <source>
        <dbReference type="ARBA" id="ARBA00023121"/>
    </source>
</evidence>